<feature type="transmembrane region" description="Helical" evidence="1">
    <location>
        <begin position="110"/>
        <end position="128"/>
    </location>
</feature>
<name>A0A841HK45_9GAMM</name>
<accession>A0A841HK45</accession>
<dbReference type="AlphaFoldDB" id="A0A841HK45"/>
<comment type="caution">
    <text evidence="2">The sequence shown here is derived from an EMBL/GenBank/DDBJ whole genome shotgun (WGS) entry which is preliminary data.</text>
</comment>
<feature type="transmembrane region" description="Helical" evidence="1">
    <location>
        <begin position="179"/>
        <end position="197"/>
    </location>
</feature>
<protein>
    <recommendedName>
        <fullName evidence="4">DUF4386 domain-containing protein</fullName>
    </recommendedName>
</protein>
<keyword evidence="1" id="KW-0812">Transmembrane</keyword>
<dbReference type="RefSeq" id="WP_184330396.1">
    <property type="nucleotide sequence ID" value="NZ_JACHHZ010000002.1"/>
</dbReference>
<proteinExistence type="predicted"/>
<sequence>MSFLPARTAFRFSLAAGLIVLALSVFSMLQPPPQPCGSLPKNYAPIIAFELARTQADLDAIFGSTEGPCRTAMIEKMDAVNWVDALLFVPIYGAFLLFFFTGMRERDPRLGNAGIAASWIAIVGDYFENTCLMQLTPSLDVTSIWFTLLPWATGIKWLALGIGCGLAAALFATRSPRNVLLCLLCVPGFLVSVVTLIDPAKLGPYLSLAIGLGWLAFLIAAVVGSFRRVAQ</sequence>
<keyword evidence="1" id="KW-1133">Transmembrane helix</keyword>
<feature type="transmembrane region" description="Helical" evidence="1">
    <location>
        <begin position="203"/>
        <end position="226"/>
    </location>
</feature>
<dbReference type="Proteomes" id="UP000588068">
    <property type="component" value="Unassembled WGS sequence"/>
</dbReference>
<feature type="transmembrane region" description="Helical" evidence="1">
    <location>
        <begin position="148"/>
        <end position="172"/>
    </location>
</feature>
<evidence type="ECO:0008006" key="4">
    <source>
        <dbReference type="Google" id="ProtNLM"/>
    </source>
</evidence>
<gene>
    <name evidence="2" type="ORF">HNQ60_001486</name>
</gene>
<dbReference type="EMBL" id="JACHHZ010000002">
    <property type="protein sequence ID" value="MBB6092608.1"/>
    <property type="molecule type" value="Genomic_DNA"/>
</dbReference>
<evidence type="ECO:0000256" key="1">
    <source>
        <dbReference type="SAM" id="Phobius"/>
    </source>
</evidence>
<reference evidence="2 3" key="1">
    <citation type="submission" date="2020-08" db="EMBL/GenBank/DDBJ databases">
        <title>Genomic Encyclopedia of Type Strains, Phase IV (KMG-IV): sequencing the most valuable type-strain genomes for metagenomic binning, comparative biology and taxonomic classification.</title>
        <authorList>
            <person name="Goeker M."/>
        </authorList>
    </citation>
    <scope>NUCLEOTIDE SEQUENCE [LARGE SCALE GENOMIC DNA]</scope>
    <source>
        <strain evidence="2 3">DSM 26723</strain>
    </source>
</reference>
<keyword evidence="1" id="KW-0472">Membrane</keyword>
<feature type="transmembrane region" description="Helical" evidence="1">
    <location>
        <begin position="85"/>
        <end position="103"/>
    </location>
</feature>
<keyword evidence="3" id="KW-1185">Reference proteome</keyword>
<evidence type="ECO:0000313" key="2">
    <source>
        <dbReference type="EMBL" id="MBB6092608.1"/>
    </source>
</evidence>
<evidence type="ECO:0000313" key="3">
    <source>
        <dbReference type="Proteomes" id="UP000588068"/>
    </source>
</evidence>
<organism evidence="2 3">
    <name type="scientific">Povalibacter uvarum</name>
    <dbReference type="NCBI Taxonomy" id="732238"/>
    <lineage>
        <taxon>Bacteria</taxon>
        <taxon>Pseudomonadati</taxon>
        <taxon>Pseudomonadota</taxon>
        <taxon>Gammaproteobacteria</taxon>
        <taxon>Steroidobacterales</taxon>
        <taxon>Steroidobacteraceae</taxon>
        <taxon>Povalibacter</taxon>
    </lineage>
</organism>